<evidence type="ECO:0000313" key="1">
    <source>
        <dbReference type="EMBL" id="EPS69788.1"/>
    </source>
</evidence>
<reference evidence="1 2" key="1">
    <citation type="journal article" date="2013" name="BMC Genomics">
        <title>The miniature genome of a carnivorous plant Genlisea aurea contains a low number of genes and short non-coding sequences.</title>
        <authorList>
            <person name="Leushkin E.V."/>
            <person name="Sutormin R.A."/>
            <person name="Nabieva E.R."/>
            <person name="Penin A.A."/>
            <person name="Kondrashov A.S."/>
            <person name="Logacheva M.D."/>
        </authorList>
    </citation>
    <scope>NUCLEOTIDE SEQUENCE [LARGE SCALE GENOMIC DNA]</scope>
</reference>
<accession>S8E268</accession>
<proteinExistence type="predicted"/>
<dbReference type="Proteomes" id="UP000015453">
    <property type="component" value="Unassembled WGS sequence"/>
</dbReference>
<evidence type="ECO:0000313" key="2">
    <source>
        <dbReference type="Proteomes" id="UP000015453"/>
    </source>
</evidence>
<dbReference type="AlphaFoldDB" id="S8E268"/>
<comment type="caution">
    <text evidence="1">The sequence shown here is derived from an EMBL/GenBank/DDBJ whole genome shotgun (WGS) entry which is preliminary data.</text>
</comment>
<organism evidence="1 2">
    <name type="scientific">Genlisea aurea</name>
    <dbReference type="NCBI Taxonomy" id="192259"/>
    <lineage>
        <taxon>Eukaryota</taxon>
        <taxon>Viridiplantae</taxon>
        <taxon>Streptophyta</taxon>
        <taxon>Embryophyta</taxon>
        <taxon>Tracheophyta</taxon>
        <taxon>Spermatophyta</taxon>
        <taxon>Magnoliopsida</taxon>
        <taxon>eudicotyledons</taxon>
        <taxon>Gunneridae</taxon>
        <taxon>Pentapetalae</taxon>
        <taxon>asterids</taxon>
        <taxon>lamiids</taxon>
        <taxon>Lamiales</taxon>
        <taxon>Lentibulariaceae</taxon>
        <taxon>Genlisea</taxon>
    </lineage>
</organism>
<sequence>MEYFARRPHRRKHPTSNGISWKNPYEDVVLSNGGGRGKGKVFEARDYAEIFAGSSSIPVFDLSALDDRVGSGE</sequence>
<feature type="non-terminal residue" evidence="1">
    <location>
        <position position="73"/>
    </location>
</feature>
<gene>
    <name evidence="1" type="ORF">M569_04979</name>
</gene>
<protein>
    <submittedName>
        <fullName evidence="1">Uncharacterized protein</fullName>
    </submittedName>
</protein>
<keyword evidence="2" id="KW-1185">Reference proteome</keyword>
<dbReference type="EMBL" id="AUSU01001966">
    <property type="protein sequence ID" value="EPS69788.1"/>
    <property type="molecule type" value="Genomic_DNA"/>
</dbReference>
<name>S8E268_9LAMI</name>